<accession>A0AC34GYI7</accession>
<sequence length="611" mass="67516">MATKRYCLSATAFRDDNSAADFNGQYKNLNLNQIHKSLDDNCWYAESAALKITVSLDPNASSPHEGRHYKAWNNSCLPKSLKSLNFLESFGADQKKWKEKFDSSVSSSTLSLHIAAYENFVELIPDSNEQNDFKKKKLQQSNGIKPWKDVEQFFNSKDIQVMEKKDVSEKDAKRLKEAVVQLSKLVSNSICADCHQQRSLWASVNFGVFLCSRCAGMHRHLGVHITQVRSINLDTWTPIQLLCVTINGNMWTNSWLLSNKSPDYGRHILDDPSMSRFIQDKYEHTKYGDNSGILRVTKSNFPYITVEKALEVYKLAMTLHRQQVDHCNIRPQLIAAAGFDFAVPTNNPGGRKLLLVMEDSRGGDQKHITQAHISGIPQGKKASSPVIPSFKTSSNHQQLGHTASASNIRVSNFIDIDDFGVGDNTAGMARVNLSGDSTEKPVHAPAKSSSFGVFPTETHSEPAWPTINASSGGNLNSFFKEPPPPTVSASEQEFFGSFKTSSNQNILNGPSIPSQNTFIPNFDLTSNEKTSDNGKLKANNNSHGSFFIENILGPTSFSPNSSNELGDFVMPPLTTTPLSYNIVASSNGNATKQEGGDATHDKDFILSLYSK</sequence>
<dbReference type="WBParaSite" id="ES5_v2.g9670.t1">
    <property type="protein sequence ID" value="ES5_v2.g9670.t1"/>
    <property type="gene ID" value="ES5_v2.g9670"/>
</dbReference>
<reference evidence="2" key="1">
    <citation type="submission" date="2022-11" db="UniProtKB">
        <authorList>
            <consortium name="WormBaseParasite"/>
        </authorList>
    </citation>
    <scope>IDENTIFICATION</scope>
</reference>
<name>A0AC34GYI7_9BILA</name>
<dbReference type="Proteomes" id="UP000887579">
    <property type="component" value="Unplaced"/>
</dbReference>
<proteinExistence type="predicted"/>
<evidence type="ECO:0000313" key="2">
    <source>
        <dbReference type="WBParaSite" id="ES5_v2.g9670.t1"/>
    </source>
</evidence>
<organism evidence="1 2">
    <name type="scientific">Panagrolaimus sp. ES5</name>
    <dbReference type="NCBI Taxonomy" id="591445"/>
    <lineage>
        <taxon>Eukaryota</taxon>
        <taxon>Metazoa</taxon>
        <taxon>Ecdysozoa</taxon>
        <taxon>Nematoda</taxon>
        <taxon>Chromadorea</taxon>
        <taxon>Rhabditida</taxon>
        <taxon>Tylenchina</taxon>
        <taxon>Panagrolaimomorpha</taxon>
        <taxon>Panagrolaimoidea</taxon>
        <taxon>Panagrolaimidae</taxon>
        <taxon>Panagrolaimus</taxon>
    </lineage>
</organism>
<evidence type="ECO:0000313" key="1">
    <source>
        <dbReference type="Proteomes" id="UP000887579"/>
    </source>
</evidence>
<protein>
    <submittedName>
        <fullName evidence="2">Arf-GAP domain-containing protein</fullName>
    </submittedName>
</protein>